<evidence type="ECO:0000313" key="11">
    <source>
        <dbReference type="EMBL" id="KNY28137.1"/>
    </source>
</evidence>
<evidence type="ECO:0000256" key="1">
    <source>
        <dbReference type="ARBA" id="ARBA00002606"/>
    </source>
</evidence>
<dbReference type="Pfam" id="PF02911">
    <property type="entry name" value="Formyl_trans_C"/>
    <property type="match status" value="1"/>
</dbReference>
<dbReference type="AlphaFoldDB" id="A0A0L6JRW8"/>
<reference evidence="12" key="1">
    <citation type="submission" date="2015-07" db="EMBL/GenBank/DDBJ databases">
        <title>Near-Complete Genome Sequence of the Cellulolytic Bacterium Bacteroides (Pseudobacteroides) cellulosolvens ATCC 35603.</title>
        <authorList>
            <person name="Dassa B."/>
            <person name="Utturkar S.M."/>
            <person name="Klingeman D.M."/>
            <person name="Hurt R.A."/>
            <person name="Keller M."/>
            <person name="Xu J."/>
            <person name="Reddy Y.H.K."/>
            <person name="Borovok I."/>
            <person name="Grinberg I.R."/>
            <person name="Lamed R."/>
            <person name="Zhivin O."/>
            <person name="Bayer E.A."/>
            <person name="Brown S.D."/>
        </authorList>
    </citation>
    <scope>NUCLEOTIDE SEQUENCE [LARGE SCALE GENOMIC DNA]</scope>
    <source>
        <strain evidence="12">DSM 2933</strain>
    </source>
</reference>
<dbReference type="PROSITE" id="PS00373">
    <property type="entry name" value="GART"/>
    <property type="match status" value="1"/>
</dbReference>
<evidence type="ECO:0000256" key="2">
    <source>
        <dbReference type="ARBA" id="ARBA00010699"/>
    </source>
</evidence>
<evidence type="ECO:0000313" key="12">
    <source>
        <dbReference type="Proteomes" id="UP000036923"/>
    </source>
</evidence>
<dbReference type="InterPro" id="IPR005794">
    <property type="entry name" value="Fmt"/>
</dbReference>
<evidence type="ECO:0000256" key="4">
    <source>
        <dbReference type="ARBA" id="ARBA00016014"/>
    </source>
</evidence>
<dbReference type="STRING" id="398512.Bccel_3408"/>
<dbReference type="InterPro" id="IPR041711">
    <property type="entry name" value="Met-tRNA-FMT_N"/>
</dbReference>
<evidence type="ECO:0000256" key="6">
    <source>
        <dbReference type="ARBA" id="ARBA00022917"/>
    </source>
</evidence>
<dbReference type="GO" id="GO:0005829">
    <property type="term" value="C:cytosol"/>
    <property type="evidence" value="ECO:0007669"/>
    <property type="project" value="TreeGrafter"/>
</dbReference>
<dbReference type="CDD" id="cd08646">
    <property type="entry name" value="FMT_core_Met-tRNA-FMT_N"/>
    <property type="match status" value="1"/>
</dbReference>
<comment type="catalytic activity">
    <reaction evidence="7 8">
        <text>L-methionyl-tRNA(fMet) + (6R)-10-formyltetrahydrofolate = N-formyl-L-methionyl-tRNA(fMet) + (6S)-5,6,7,8-tetrahydrofolate + H(+)</text>
        <dbReference type="Rhea" id="RHEA:24380"/>
        <dbReference type="Rhea" id="RHEA-COMP:9952"/>
        <dbReference type="Rhea" id="RHEA-COMP:9953"/>
        <dbReference type="ChEBI" id="CHEBI:15378"/>
        <dbReference type="ChEBI" id="CHEBI:57453"/>
        <dbReference type="ChEBI" id="CHEBI:78530"/>
        <dbReference type="ChEBI" id="CHEBI:78844"/>
        <dbReference type="ChEBI" id="CHEBI:195366"/>
        <dbReference type="EC" id="2.1.2.9"/>
    </reaction>
</comment>
<dbReference type="PANTHER" id="PTHR11138">
    <property type="entry name" value="METHIONYL-TRNA FORMYLTRANSFERASE"/>
    <property type="match status" value="1"/>
</dbReference>
<comment type="caution">
    <text evidence="11">The sequence shown here is derived from an EMBL/GenBank/DDBJ whole genome shotgun (WGS) entry which is preliminary data.</text>
</comment>
<dbReference type="HAMAP" id="MF_00182">
    <property type="entry name" value="Formyl_trans"/>
    <property type="match status" value="1"/>
</dbReference>
<keyword evidence="6 8" id="KW-0648">Protein biosynthesis</keyword>
<dbReference type="FunFam" id="3.40.50.12230:FF:000001">
    <property type="entry name" value="Methionyl-tRNA formyltransferase"/>
    <property type="match status" value="1"/>
</dbReference>
<dbReference type="Pfam" id="PF00551">
    <property type="entry name" value="Formyl_trans_N"/>
    <property type="match status" value="1"/>
</dbReference>
<evidence type="ECO:0000259" key="10">
    <source>
        <dbReference type="Pfam" id="PF02911"/>
    </source>
</evidence>
<evidence type="ECO:0000256" key="7">
    <source>
        <dbReference type="ARBA" id="ARBA00048558"/>
    </source>
</evidence>
<dbReference type="InterPro" id="IPR001555">
    <property type="entry name" value="GART_AS"/>
</dbReference>
<dbReference type="EC" id="2.1.2.9" evidence="3 8"/>
<dbReference type="InterPro" id="IPR011034">
    <property type="entry name" value="Formyl_transferase-like_C_sf"/>
</dbReference>
<comment type="similarity">
    <text evidence="2 8">Belongs to the Fmt family.</text>
</comment>
<dbReference type="RefSeq" id="WP_036939178.1">
    <property type="nucleotide sequence ID" value="NZ_JQKC01000008.1"/>
</dbReference>
<dbReference type="SUPFAM" id="SSF50486">
    <property type="entry name" value="FMT C-terminal domain-like"/>
    <property type="match status" value="1"/>
</dbReference>
<feature type="domain" description="Formyl transferase N-terminal" evidence="9">
    <location>
        <begin position="1"/>
        <end position="178"/>
    </location>
</feature>
<gene>
    <name evidence="8" type="primary">fmt</name>
    <name evidence="11" type="ORF">Bccel_3408</name>
</gene>
<dbReference type="Gene3D" id="3.40.50.170">
    <property type="entry name" value="Formyl transferase, N-terminal domain"/>
    <property type="match status" value="1"/>
</dbReference>
<dbReference type="Proteomes" id="UP000036923">
    <property type="component" value="Unassembled WGS sequence"/>
</dbReference>
<comment type="function">
    <text evidence="1 8">Attaches a formyl group to the free amino group of methionyl-tRNA(fMet). The formyl group appears to play a dual role in the initiator identity of N-formylmethionyl-tRNA by promoting its recognition by IF2 and preventing the misappropriation of this tRNA by the elongation apparatus.</text>
</comment>
<dbReference type="InterPro" id="IPR036477">
    <property type="entry name" value="Formyl_transf_N_sf"/>
</dbReference>
<dbReference type="InterPro" id="IPR002376">
    <property type="entry name" value="Formyl_transf_N"/>
</dbReference>
<evidence type="ECO:0000256" key="5">
    <source>
        <dbReference type="ARBA" id="ARBA00022679"/>
    </source>
</evidence>
<evidence type="ECO:0000256" key="8">
    <source>
        <dbReference type="HAMAP-Rule" id="MF_00182"/>
    </source>
</evidence>
<dbReference type="NCBIfam" id="TIGR00460">
    <property type="entry name" value="fmt"/>
    <property type="match status" value="1"/>
</dbReference>
<keyword evidence="5 8" id="KW-0808">Transferase</keyword>
<dbReference type="EMBL" id="LGTC01000001">
    <property type="protein sequence ID" value="KNY28137.1"/>
    <property type="molecule type" value="Genomic_DNA"/>
</dbReference>
<dbReference type="InterPro" id="IPR044135">
    <property type="entry name" value="Met-tRNA-FMT_C"/>
</dbReference>
<feature type="binding site" evidence="8">
    <location>
        <begin position="109"/>
        <end position="112"/>
    </location>
    <ligand>
        <name>(6S)-5,6,7,8-tetrahydrofolate</name>
        <dbReference type="ChEBI" id="CHEBI:57453"/>
    </ligand>
</feature>
<dbReference type="InterPro" id="IPR005793">
    <property type="entry name" value="Formyl_trans_C"/>
</dbReference>
<dbReference type="SUPFAM" id="SSF53328">
    <property type="entry name" value="Formyltransferase"/>
    <property type="match status" value="1"/>
</dbReference>
<protein>
    <recommendedName>
        <fullName evidence="4 8">Methionyl-tRNA formyltransferase</fullName>
        <ecNumber evidence="3 8">2.1.2.9</ecNumber>
    </recommendedName>
</protein>
<keyword evidence="12" id="KW-1185">Reference proteome</keyword>
<dbReference type="PATRIC" id="fig|398512.5.peg.3567"/>
<evidence type="ECO:0000259" key="9">
    <source>
        <dbReference type="Pfam" id="PF00551"/>
    </source>
</evidence>
<dbReference type="Gene3D" id="3.10.25.10">
    <property type="entry name" value="Formyl transferase, C-terminal domain"/>
    <property type="match status" value="1"/>
</dbReference>
<organism evidence="11 12">
    <name type="scientific">Pseudobacteroides cellulosolvens ATCC 35603 = DSM 2933</name>
    <dbReference type="NCBI Taxonomy" id="398512"/>
    <lineage>
        <taxon>Bacteria</taxon>
        <taxon>Bacillati</taxon>
        <taxon>Bacillota</taxon>
        <taxon>Clostridia</taxon>
        <taxon>Eubacteriales</taxon>
        <taxon>Oscillospiraceae</taxon>
        <taxon>Pseudobacteroides</taxon>
    </lineage>
</organism>
<proteinExistence type="inferred from homology"/>
<accession>A0A0L6JRW8</accession>
<dbReference type="GO" id="GO:0004479">
    <property type="term" value="F:methionyl-tRNA formyltransferase activity"/>
    <property type="evidence" value="ECO:0007669"/>
    <property type="project" value="UniProtKB-UniRule"/>
</dbReference>
<sequence>MRIVFMGTPEFAVPSIKMLVENNYNVVAAVTQPDKPKGRGNKMTPPPVKVYAQENDIVVLQPEKIRTGEFYKQLEALKPDLFVTVAYGRILPQDILELPPMGCINVHGSLLPKYRGAAPIQWAVINGEKKTGITTMYTDVGMDTGDMLIKREMEIPVDMTAGELHDCLSIVGAEVLKETLEVLKKGDLKREKQPEGEATYAPMMKKETGAIDWTKSAWEIHNLVRGTNPWPGAYAQYCGAKLKVWKTMFLDGKNEGYKPGTIIRSSKSGLVVACGEGIINILEIQLESARRMTIEEYLCGHKINEGEVIG</sequence>
<dbReference type="eggNOG" id="COG0223">
    <property type="taxonomic scope" value="Bacteria"/>
</dbReference>
<dbReference type="CDD" id="cd08704">
    <property type="entry name" value="Met_tRNA_FMT_C"/>
    <property type="match status" value="1"/>
</dbReference>
<name>A0A0L6JRW8_9FIRM</name>
<evidence type="ECO:0000256" key="3">
    <source>
        <dbReference type="ARBA" id="ARBA00012261"/>
    </source>
</evidence>
<dbReference type="PANTHER" id="PTHR11138:SF5">
    <property type="entry name" value="METHIONYL-TRNA FORMYLTRANSFERASE, MITOCHONDRIAL"/>
    <property type="match status" value="1"/>
</dbReference>
<feature type="domain" description="Formyl transferase C-terminal" evidence="10">
    <location>
        <begin position="204"/>
        <end position="301"/>
    </location>
</feature>
<dbReference type="InterPro" id="IPR037022">
    <property type="entry name" value="Formyl_trans_C_sf"/>
</dbReference>